<evidence type="ECO:0000313" key="1">
    <source>
        <dbReference type="EMBL" id="KAF5956627.1"/>
    </source>
</evidence>
<dbReference type="AlphaFoldDB" id="A0A7J7HW31"/>
<gene>
    <name evidence="1" type="ORF">HYC85_003852</name>
</gene>
<name>A0A7J7HW31_CAMSI</name>
<protein>
    <submittedName>
        <fullName evidence="1">Uncharacterized protein</fullName>
    </submittedName>
</protein>
<accession>A0A7J7HW31</accession>
<comment type="caution">
    <text evidence="1">The sequence shown here is derived from an EMBL/GenBank/DDBJ whole genome shotgun (WGS) entry which is preliminary data.</text>
</comment>
<organism evidence="1 2">
    <name type="scientific">Camellia sinensis</name>
    <name type="common">Tea plant</name>
    <name type="synonym">Thea sinensis</name>
    <dbReference type="NCBI Taxonomy" id="4442"/>
    <lineage>
        <taxon>Eukaryota</taxon>
        <taxon>Viridiplantae</taxon>
        <taxon>Streptophyta</taxon>
        <taxon>Embryophyta</taxon>
        <taxon>Tracheophyta</taxon>
        <taxon>Spermatophyta</taxon>
        <taxon>Magnoliopsida</taxon>
        <taxon>eudicotyledons</taxon>
        <taxon>Gunneridae</taxon>
        <taxon>Pentapetalae</taxon>
        <taxon>asterids</taxon>
        <taxon>Ericales</taxon>
        <taxon>Theaceae</taxon>
        <taxon>Camellia</taxon>
    </lineage>
</organism>
<dbReference type="EMBL" id="JACBKZ010000002">
    <property type="protein sequence ID" value="KAF5956627.1"/>
    <property type="molecule type" value="Genomic_DNA"/>
</dbReference>
<dbReference type="Proteomes" id="UP000593564">
    <property type="component" value="Unassembled WGS sequence"/>
</dbReference>
<sequence length="72" mass="7927">MKKRDKIGVLTLPLIPQSWTVEWLVIEQYEGIFNLARTSGCKGSNTTCGLDSSLRDNSHHSSHGITTIISSP</sequence>
<keyword evidence="2" id="KW-1185">Reference proteome</keyword>
<reference evidence="2" key="1">
    <citation type="journal article" date="2020" name="Nat. Commun.">
        <title>Genome assembly of wild tea tree DASZ reveals pedigree and selection history of tea varieties.</title>
        <authorList>
            <person name="Zhang W."/>
            <person name="Zhang Y."/>
            <person name="Qiu H."/>
            <person name="Guo Y."/>
            <person name="Wan H."/>
            <person name="Zhang X."/>
            <person name="Scossa F."/>
            <person name="Alseekh S."/>
            <person name="Zhang Q."/>
            <person name="Wang P."/>
            <person name="Xu L."/>
            <person name="Schmidt M.H."/>
            <person name="Jia X."/>
            <person name="Li D."/>
            <person name="Zhu A."/>
            <person name="Guo F."/>
            <person name="Chen W."/>
            <person name="Ni D."/>
            <person name="Usadel B."/>
            <person name="Fernie A.R."/>
            <person name="Wen W."/>
        </authorList>
    </citation>
    <scope>NUCLEOTIDE SEQUENCE [LARGE SCALE GENOMIC DNA]</scope>
    <source>
        <strain evidence="2">cv. G240</strain>
    </source>
</reference>
<reference evidence="1 2" key="2">
    <citation type="submission" date="2020-07" db="EMBL/GenBank/DDBJ databases">
        <title>Genome assembly of wild tea tree DASZ reveals pedigree and selection history of tea varieties.</title>
        <authorList>
            <person name="Zhang W."/>
        </authorList>
    </citation>
    <scope>NUCLEOTIDE SEQUENCE [LARGE SCALE GENOMIC DNA]</scope>
    <source>
        <strain evidence="2">cv. G240</strain>
        <tissue evidence="1">Leaf</tissue>
    </source>
</reference>
<proteinExistence type="predicted"/>
<evidence type="ECO:0000313" key="2">
    <source>
        <dbReference type="Proteomes" id="UP000593564"/>
    </source>
</evidence>